<gene>
    <name evidence="2" type="ORF">GPUH_LOCUS15767</name>
</gene>
<protein>
    <submittedName>
        <fullName evidence="4">Flagellar protein</fullName>
    </submittedName>
</protein>
<reference evidence="4" key="1">
    <citation type="submission" date="2016-06" db="UniProtKB">
        <authorList>
            <consortium name="WormBaseParasite"/>
        </authorList>
    </citation>
    <scope>IDENTIFICATION</scope>
</reference>
<evidence type="ECO:0000313" key="4">
    <source>
        <dbReference type="WBParaSite" id="GPUH_0001578901-mRNA-1"/>
    </source>
</evidence>
<dbReference type="WBParaSite" id="GPUH_0001578901-mRNA-1">
    <property type="protein sequence ID" value="GPUH_0001578901-mRNA-1"/>
    <property type="gene ID" value="GPUH_0001578901"/>
</dbReference>
<reference evidence="2 3" key="2">
    <citation type="submission" date="2018-11" db="EMBL/GenBank/DDBJ databases">
        <authorList>
            <consortium name="Pathogen Informatics"/>
        </authorList>
    </citation>
    <scope>NUCLEOTIDE SEQUENCE [LARGE SCALE GENOMIC DNA]</scope>
</reference>
<dbReference type="AlphaFoldDB" id="A0A183E476"/>
<name>A0A183E476_9BILA</name>
<dbReference type="EMBL" id="UYRT01082894">
    <property type="protein sequence ID" value="VDN26639.1"/>
    <property type="molecule type" value="Genomic_DNA"/>
</dbReference>
<accession>A0A183E476</accession>
<evidence type="ECO:0000313" key="3">
    <source>
        <dbReference type="Proteomes" id="UP000271098"/>
    </source>
</evidence>
<dbReference type="Proteomes" id="UP000271098">
    <property type="component" value="Unassembled WGS sequence"/>
</dbReference>
<organism evidence="4">
    <name type="scientific">Gongylonema pulchrum</name>
    <dbReference type="NCBI Taxonomy" id="637853"/>
    <lineage>
        <taxon>Eukaryota</taxon>
        <taxon>Metazoa</taxon>
        <taxon>Ecdysozoa</taxon>
        <taxon>Nematoda</taxon>
        <taxon>Chromadorea</taxon>
        <taxon>Rhabditida</taxon>
        <taxon>Spirurina</taxon>
        <taxon>Spiruromorpha</taxon>
        <taxon>Spiruroidea</taxon>
        <taxon>Gongylonematidae</taxon>
        <taxon>Gongylonema</taxon>
    </lineage>
</organism>
<evidence type="ECO:0000313" key="2">
    <source>
        <dbReference type="EMBL" id="VDN26639.1"/>
    </source>
</evidence>
<feature type="compositionally biased region" description="Basic and acidic residues" evidence="1">
    <location>
        <begin position="16"/>
        <end position="35"/>
    </location>
</feature>
<sequence>IAGNGDGKKDNKKKKPEKEEKKLDREKKKSGEDLKPAPTQISKNEEMYDNFEKFYSQH</sequence>
<evidence type="ECO:0000256" key="1">
    <source>
        <dbReference type="SAM" id="MobiDB-lite"/>
    </source>
</evidence>
<feature type="region of interest" description="Disordered" evidence="1">
    <location>
        <begin position="1"/>
        <end position="48"/>
    </location>
</feature>
<proteinExistence type="predicted"/>
<keyword evidence="3" id="KW-1185">Reference proteome</keyword>